<keyword evidence="3" id="KW-1185">Reference proteome</keyword>
<dbReference type="InterPro" id="IPR037401">
    <property type="entry name" value="SnoaL-like"/>
</dbReference>
<dbReference type="Gene3D" id="3.10.450.50">
    <property type="match status" value="1"/>
</dbReference>
<organism evidence="2 3">
    <name type="scientific">Streptomyces iconiensis</name>
    <dbReference type="NCBI Taxonomy" id="1384038"/>
    <lineage>
        <taxon>Bacteria</taxon>
        <taxon>Bacillati</taxon>
        <taxon>Actinomycetota</taxon>
        <taxon>Actinomycetes</taxon>
        <taxon>Kitasatosporales</taxon>
        <taxon>Streptomycetaceae</taxon>
        <taxon>Streptomyces</taxon>
    </lineage>
</organism>
<reference evidence="2 3" key="1">
    <citation type="submission" date="2023-05" db="EMBL/GenBank/DDBJ databases">
        <title>Streptantibioticus silvisoli sp. nov., acidotolerant actinomycetes 1 from pine litter.</title>
        <authorList>
            <person name="Swiecimska M."/>
            <person name="Golinska P."/>
            <person name="Sangal V."/>
            <person name="Wachnowicz B."/>
            <person name="Goodfellow M."/>
        </authorList>
    </citation>
    <scope>NUCLEOTIDE SEQUENCE [LARGE SCALE GENOMIC DNA]</scope>
    <source>
        <strain evidence="2 3">DSM 42109</strain>
    </source>
</reference>
<dbReference type="RefSeq" id="WP_274046573.1">
    <property type="nucleotide sequence ID" value="NZ_JANCPR020000020.1"/>
</dbReference>
<comment type="caution">
    <text evidence="2">The sequence shown here is derived from an EMBL/GenBank/DDBJ whole genome shotgun (WGS) entry which is preliminary data.</text>
</comment>
<dbReference type="Proteomes" id="UP001214441">
    <property type="component" value="Unassembled WGS sequence"/>
</dbReference>
<dbReference type="SUPFAM" id="SSF54427">
    <property type="entry name" value="NTF2-like"/>
    <property type="match status" value="1"/>
</dbReference>
<evidence type="ECO:0000313" key="2">
    <source>
        <dbReference type="EMBL" id="MDJ1134340.1"/>
    </source>
</evidence>
<name>A0ABT6ZZ63_9ACTN</name>
<evidence type="ECO:0000313" key="3">
    <source>
        <dbReference type="Proteomes" id="UP001214441"/>
    </source>
</evidence>
<dbReference type="EMBL" id="JANCPR020000020">
    <property type="protein sequence ID" value="MDJ1134340.1"/>
    <property type="molecule type" value="Genomic_DNA"/>
</dbReference>
<dbReference type="Pfam" id="PF12680">
    <property type="entry name" value="SnoaL_2"/>
    <property type="match status" value="1"/>
</dbReference>
<gene>
    <name evidence="2" type="ORF">NMN56_020710</name>
</gene>
<proteinExistence type="predicted"/>
<protein>
    <submittedName>
        <fullName evidence="2">Nuclear transport factor 2 family protein</fullName>
    </submittedName>
</protein>
<feature type="domain" description="SnoaL-like" evidence="1">
    <location>
        <begin position="13"/>
        <end position="109"/>
    </location>
</feature>
<dbReference type="InterPro" id="IPR032710">
    <property type="entry name" value="NTF2-like_dom_sf"/>
</dbReference>
<accession>A0ABT6ZZ63</accession>
<sequence>MERDLGENAIQCLRRLEAYDFDGMRAMFTRAATVWHNDGKGEQTIDEKVGQLKPLAGAFDALRFEVTRQFRKGNEVLQQQVLHLTRADRSRSEVHATVYFRFEGGLIDRMEECVCSVPAGGRPA</sequence>
<evidence type="ECO:0000259" key="1">
    <source>
        <dbReference type="Pfam" id="PF12680"/>
    </source>
</evidence>